<keyword evidence="6" id="KW-0418">Kinase</keyword>
<evidence type="ECO:0000313" key="11">
    <source>
        <dbReference type="EMBL" id="HAE50681.1"/>
    </source>
</evidence>
<evidence type="ECO:0000256" key="4">
    <source>
        <dbReference type="ARBA" id="ARBA00022727"/>
    </source>
</evidence>
<dbReference type="GO" id="GO:0005737">
    <property type="term" value="C:cytoplasm"/>
    <property type="evidence" value="ECO:0007669"/>
    <property type="project" value="TreeGrafter"/>
</dbReference>
<proteinExistence type="predicted"/>
<accession>A0A3B9IS48</accession>
<name>A0A3B9IS48_9PROT</name>
<evidence type="ECO:0000256" key="5">
    <source>
        <dbReference type="ARBA" id="ARBA00022741"/>
    </source>
</evidence>
<feature type="non-terminal residue" evidence="11">
    <location>
        <position position="93"/>
    </location>
</feature>
<dbReference type="GO" id="GO:0004749">
    <property type="term" value="F:ribose phosphate diphosphokinase activity"/>
    <property type="evidence" value="ECO:0007669"/>
    <property type="project" value="UniProtKB-EC"/>
</dbReference>
<keyword evidence="4" id="KW-0545">Nucleotide biosynthesis</keyword>
<evidence type="ECO:0000256" key="8">
    <source>
        <dbReference type="ARBA" id="ARBA00022842"/>
    </source>
</evidence>
<dbReference type="Pfam" id="PF13793">
    <property type="entry name" value="Pribosyltran_N"/>
    <property type="match status" value="1"/>
</dbReference>
<keyword evidence="3" id="KW-0479">Metal-binding</keyword>
<evidence type="ECO:0000256" key="6">
    <source>
        <dbReference type="ARBA" id="ARBA00022777"/>
    </source>
</evidence>
<comment type="caution">
    <text evidence="11">The sequence shown here is derived from an EMBL/GenBank/DDBJ whole genome shotgun (WGS) entry which is preliminary data.</text>
</comment>
<dbReference type="SMART" id="SM01400">
    <property type="entry name" value="Pribosyltran_N"/>
    <property type="match status" value="1"/>
</dbReference>
<comment type="catalytic activity">
    <reaction evidence="9">
        <text>D-ribose 5-phosphate + ATP = 5-phospho-alpha-D-ribose 1-diphosphate + AMP + H(+)</text>
        <dbReference type="Rhea" id="RHEA:15609"/>
        <dbReference type="ChEBI" id="CHEBI:15378"/>
        <dbReference type="ChEBI" id="CHEBI:30616"/>
        <dbReference type="ChEBI" id="CHEBI:58017"/>
        <dbReference type="ChEBI" id="CHEBI:78346"/>
        <dbReference type="ChEBI" id="CHEBI:456215"/>
        <dbReference type="EC" id="2.7.6.1"/>
    </reaction>
</comment>
<dbReference type="AlphaFoldDB" id="A0A3B9IS48"/>
<dbReference type="GO" id="GO:0006164">
    <property type="term" value="P:purine nucleotide biosynthetic process"/>
    <property type="evidence" value="ECO:0007669"/>
    <property type="project" value="TreeGrafter"/>
</dbReference>
<evidence type="ECO:0000256" key="9">
    <source>
        <dbReference type="ARBA" id="ARBA00049535"/>
    </source>
</evidence>
<keyword evidence="7" id="KW-0067">ATP-binding</keyword>
<dbReference type="InterPro" id="IPR029099">
    <property type="entry name" value="Pribosyltran_N"/>
</dbReference>
<keyword evidence="5" id="KW-0547">Nucleotide-binding</keyword>
<dbReference type="GO" id="GO:0016301">
    <property type="term" value="F:kinase activity"/>
    <property type="evidence" value="ECO:0007669"/>
    <property type="project" value="UniProtKB-KW"/>
</dbReference>
<gene>
    <name evidence="11" type="ORF">DCK97_25025</name>
</gene>
<evidence type="ECO:0000313" key="12">
    <source>
        <dbReference type="Proteomes" id="UP000257706"/>
    </source>
</evidence>
<dbReference type="EMBL" id="DMAI01000408">
    <property type="protein sequence ID" value="HAE50681.1"/>
    <property type="molecule type" value="Genomic_DNA"/>
</dbReference>
<dbReference type="GO" id="GO:0005524">
    <property type="term" value="F:ATP binding"/>
    <property type="evidence" value="ECO:0007669"/>
    <property type="project" value="UniProtKB-KW"/>
</dbReference>
<feature type="domain" description="Ribose-phosphate pyrophosphokinase N-terminal" evidence="10">
    <location>
        <begin position="1"/>
        <end position="93"/>
    </location>
</feature>
<dbReference type="NCBIfam" id="TIGR01251">
    <property type="entry name" value="ribP_PPkin"/>
    <property type="match status" value="1"/>
</dbReference>
<evidence type="ECO:0000256" key="3">
    <source>
        <dbReference type="ARBA" id="ARBA00022723"/>
    </source>
</evidence>
<reference evidence="11 12" key="1">
    <citation type="journal article" date="2018" name="Nat. Biotechnol.">
        <title>A standardized bacterial taxonomy based on genome phylogeny substantially revises the tree of life.</title>
        <authorList>
            <person name="Parks D.H."/>
            <person name="Chuvochina M."/>
            <person name="Waite D.W."/>
            <person name="Rinke C."/>
            <person name="Skarshewski A."/>
            <person name="Chaumeil P.A."/>
            <person name="Hugenholtz P."/>
        </authorList>
    </citation>
    <scope>NUCLEOTIDE SEQUENCE [LARGE SCALE GENOMIC DNA]</scope>
    <source>
        <strain evidence="11">UBA8739</strain>
    </source>
</reference>
<dbReference type="GO" id="GO:0000287">
    <property type="term" value="F:magnesium ion binding"/>
    <property type="evidence" value="ECO:0007669"/>
    <property type="project" value="InterPro"/>
</dbReference>
<dbReference type="SUPFAM" id="SSF53271">
    <property type="entry name" value="PRTase-like"/>
    <property type="match status" value="1"/>
</dbReference>
<dbReference type="InterPro" id="IPR005946">
    <property type="entry name" value="Rib-P_diPkinase"/>
</dbReference>
<keyword evidence="8" id="KW-0460">Magnesium</keyword>
<protein>
    <recommendedName>
        <fullName evidence="1">ribose-phosphate diphosphokinase</fullName>
        <ecNumber evidence="1">2.7.6.1</ecNumber>
    </recommendedName>
</protein>
<dbReference type="EC" id="2.7.6.1" evidence="1"/>
<evidence type="ECO:0000256" key="2">
    <source>
        <dbReference type="ARBA" id="ARBA00022679"/>
    </source>
</evidence>
<dbReference type="InterPro" id="IPR029057">
    <property type="entry name" value="PRTase-like"/>
</dbReference>
<dbReference type="GO" id="GO:0002189">
    <property type="term" value="C:ribose phosphate diphosphokinase complex"/>
    <property type="evidence" value="ECO:0007669"/>
    <property type="project" value="TreeGrafter"/>
</dbReference>
<dbReference type="PANTHER" id="PTHR10210">
    <property type="entry name" value="RIBOSE-PHOSPHATE DIPHOSPHOKINASE FAMILY MEMBER"/>
    <property type="match status" value="1"/>
</dbReference>
<evidence type="ECO:0000259" key="10">
    <source>
        <dbReference type="Pfam" id="PF13793"/>
    </source>
</evidence>
<evidence type="ECO:0000256" key="1">
    <source>
        <dbReference type="ARBA" id="ARBA00013247"/>
    </source>
</evidence>
<sequence length="93" mass="10452">MKVIACNSNRPLAEAIATFLNLPLTKANIRRFSDMEVFVEILENVRGEDVFVIQSTSHPANDNLMELLVTLDALKRASARRITAVIPYFGYAR</sequence>
<dbReference type="PANTHER" id="PTHR10210:SF41">
    <property type="entry name" value="RIBOSE-PHOSPHATE PYROPHOSPHOKINASE 1, CHLOROPLASTIC"/>
    <property type="match status" value="1"/>
</dbReference>
<evidence type="ECO:0000256" key="7">
    <source>
        <dbReference type="ARBA" id="ARBA00022840"/>
    </source>
</evidence>
<keyword evidence="2" id="KW-0808">Transferase</keyword>
<organism evidence="11 12">
    <name type="scientific">Tistrella mobilis</name>
    <dbReference type="NCBI Taxonomy" id="171437"/>
    <lineage>
        <taxon>Bacteria</taxon>
        <taxon>Pseudomonadati</taxon>
        <taxon>Pseudomonadota</taxon>
        <taxon>Alphaproteobacteria</taxon>
        <taxon>Geminicoccales</taxon>
        <taxon>Geminicoccaceae</taxon>
        <taxon>Tistrella</taxon>
    </lineage>
</organism>
<dbReference type="Gene3D" id="3.40.50.2020">
    <property type="match status" value="1"/>
</dbReference>
<dbReference type="GO" id="GO:0006015">
    <property type="term" value="P:5-phosphoribose 1-diphosphate biosynthetic process"/>
    <property type="evidence" value="ECO:0007669"/>
    <property type="project" value="TreeGrafter"/>
</dbReference>
<dbReference type="Proteomes" id="UP000257706">
    <property type="component" value="Unassembled WGS sequence"/>
</dbReference>
<dbReference type="FunFam" id="3.40.50.2020:FF:000007">
    <property type="entry name" value="Ribose-phosphate pyrophosphokinase"/>
    <property type="match status" value="1"/>
</dbReference>